<reference evidence="2" key="1">
    <citation type="journal article" date="2015" name="Nat. Genet.">
        <title>The genome and transcriptome of the zoonotic hookworm Ancylostoma ceylanicum identify infection-specific gene families.</title>
        <authorList>
            <person name="Schwarz E.M."/>
            <person name="Hu Y."/>
            <person name="Antoshechkin I."/>
            <person name="Miller M.M."/>
            <person name="Sternberg P.W."/>
            <person name="Aroian R.V."/>
        </authorList>
    </citation>
    <scope>NUCLEOTIDE SEQUENCE</scope>
    <source>
        <strain evidence="2">HY135</strain>
    </source>
</reference>
<sequence length="89" mass="10301">MADKENKDPGERCDAANNCKVRGSHNGRRVDSRTLRTRPKAADSCKLAYRWVVSPSHSPILMRLRWENRHDDSASVVDFKSCSYFRYKV</sequence>
<name>A0A016ULN0_9BILA</name>
<dbReference type="AlphaFoldDB" id="A0A016ULN0"/>
<dbReference type="Proteomes" id="UP000024635">
    <property type="component" value="Unassembled WGS sequence"/>
</dbReference>
<comment type="caution">
    <text evidence="1">The sequence shown here is derived from an EMBL/GenBank/DDBJ whole genome shotgun (WGS) entry which is preliminary data.</text>
</comment>
<evidence type="ECO:0000313" key="1">
    <source>
        <dbReference type="EMBL" id="EYC15428.1"/>
    </source>
</evidence>
<gene>
    <name evidence="1" type="primary">Acey_s0037.g3516</name>
    <name evidence="1" type="ORF">Y032_0037g3516</name>
</gene>
<accession>A0A016ULN0</accession>
<evidence type="ECO:0000313" key="2">
    <source>
        <dbReference type="Proteomes" id="UP000024635"/>
    </source>
</evidence>
<organism evidence="1 2">
    <name type="scientific">Ancylostoma ceylanicum</name>
    <dbReference type="NCBI Taxonomy" id="53326"/>
    <lineage>
        <taxon>Eukaryota</taxon>
        <taxon>Metazoa</taxon>
        <taxon>Ecdysozoa</taxon>
        <taxon>Nematoda</taxon>
        <taxon>Chromadorea</taxon>
        <taxon>Rhabditida</taxon>
        <taxon>Rhabditina</taxon>
        <taxon>Rhabditomorpha</taxon>
        <taxon>Strongyloidea</taxon>
        <taxon>Ancylostomatidae</taxon>
        <taxon>Ancylostomatinae</taxon>
        <taxon>Ancylostoma</taxon>
    </lineage>
</organism>
<dbReference type="EMBL" id="JARK01001373">
    <property type="protein sequence ID" value="EYC15428.1"/>
    <property type="molecule type" value="Genomic_DNA"/>
</dbReference>
<protein>
    <submittedName>
        <fullName evidence="1">Uncharacterized protein</fullName>
    </submittedName>
</protein>
<keyword evidence="2" id="KW-1185">Reference proteome</keyword>
<proteinExistence type="predicted"/>